<feature type="compositionally biased region" description="Basic and acidic residues" evidence="1">
    <location>
        <begin position="44"/>
        <end position="59"/>
    </location>
</feature>
<sequence>MITRLVEHFEKLNVEKQEGDGLKESNSEETLNEKAVAQEEQEESKEIQDKNLAGEESTHKNLGGKLNETLKEQVSNQEDKDGSNEETELKEIETETLDESDTTKEPASEEAVTNKQPDSKENIASLENEEDKESVGDIPKIKELKTAIPQPSKINITDSVKRQKIEPQRQLKKIKNPTYAGILTKNGTPVRKIVPIKSTKKEKAECVPDNAQFTIEVPPRKHSLTQLLNSI</sequence>
<evidence type="ECO:0000256" key="1">
    <source>
        <dbReference type="SAM" id="MobiDB-lite"/>
    </source>
</evidence>
<feature type="compositionally biased region" description="Basic and acidic residues" evidence="1">
    <location>
        <begin position="77"/>
        <end position="93"/>
    </location>
</feature>
<gene>
    <name evidence="2" type="ORF">HK103_002680</name>
</gene>
<dbReference type="AlphaFoldDB" id="A0AAD5UMI0"/>
<dbReference type="Proteomes" id="UP001210925">
    <property type="component" value="Unassembled WGS sequence"/>
</dbReference>
<dbReference type="EMBL" id="JADGKB010000002">
    <property type="protein sequence ID" value="KAJ3262267.1"/>
    <property type="molecule type" value="Genomic_DNA"/>
</dbReference>
<feature type="compositionally biased region" description="Basic and acidic residues" evidence="1">
    <location>
        <begin position="133"/>
        <end position="145"/>
    </location>
</feature>
<comment type="caution">
    <text evidence="2">The sequence shown here is derived from an EMBL/GenBank/DDBJ whole genome shotgun (WGS) entry which is preliminary data.</text>
</comment>
<evidence type="ECO:0000313" key="2">
    <source>
        <dbReference type="EMBL" id="KAJ3262267.1"/>
    </source>
</evidence>
<feature type="region of interest" description="Disordered" evidence="1">
    <location>
        <begin position="16"/>
        <end position="146"/>
    </location>
</feature>
<accession>A0AAD5UMI0</accession>
<reference evidence="2" key="1">
    <citation type="submission" date="2020-05" db="EMBL/GenBank/DDBJ databases">
        <title>Phylogenomic resolution of chytrid fungi.</title>
        <authorList>
            <person name="Stajich J.E."/>
            <person name="Amses K."/>
            <person name="Simmons R."/>
            <person name="Seto K."/>
            <person name="Myers J."/>
            <person name="Bonds A."/>
            <person name="Quandt C.A."/>
            <person name="Barry K."/>
            <person name="Liu P."/>
            <person name="Grigoriev I."/>
            <person name="Longcore J.E."/>
            <person name="James T.Y."/>
        </authorList>
    </citation>
    <scope>NUCLEOTIDE SEQUENCE</scope>
    <source>
        <strain evidence="2">PLAUS21</strain>
    </source>
</reference>
<evidence type="ECO:0000313" key="3">
    <source>
        <dbReference type="Proteomes" id="UP001210925"/>
    </source>
</evidence>
<protein>
    <submittedName>
        <fullName evidence="2">Uncharacterized protein</fullName>
    </submittedName>
</protein>
<organism evidence="2 3">
    <name type="scientific">Boothiomyces macroporosus</name>
    <dbReference type="NCBI Taxonomy" id="261099"/>
    <lineage>
        <taxon>Eukaryota</taxon>
        <taxon>Fungi</taxon>
        <taxon>Fungi incertae sedis</taxon>
        <taxon>Chytridiomycota</taxon>
        <taxon>Chytridiomycota incertae sedis</taxon>
        <taxon>Chytridiomycetes</taxon>
        <taxon>Rhizophydiales</taxon>
        <taxon>Terramycetaceae</taxon>
        <taxon>Boothiomyces</taxon>
    </lineage>
</organism>
<proteinExistence type="predicted"/>
<keyword evidence="3" id="KW-1185">Reference proteome</keyword>
<feature type="compositionally biased region" description="Basic and acidic residues" evidence="1">
    <location>
        <begin position="16"/>
        <end position="26"/>
    </location>
</feature>
<name>A0AAD5UMI0_9FUNG</name>